<feature type="compositionally biased region" description="Polar residues" evidence="1">
    <location>
        <begin position="189"/>
        <end position="205"/>
    </location>
</feature>
<evidence type="ECO:0000313" key="3">
    <source>
        <dbReference type="Proteomes" id="UP001286313"/>
    </source>
</evidence>
<dbReference type="EMBL" id="JAWQEG010002542">
    <property type="protein sequence ID" value="KAK3871267.1"/>
    <property type="molecule type" value="Genomic_DNA"/>
</dbReference>
<comment type="caution">
    <text evidence="2">The sequence shown here is derived from an EMBL/GenBank/DDBJ whole genome shotgun (WGS) entry which is preliminary data.</text>
</comment>
<feature type="compositionally biased region" description="Low complexity" evidence="1">
    <location>
        <begin position="19"/>
        <end position="35"/>
    </location>
</feature>
<evidence type="ECO:0000256" key="1">
    <source>
        <dbReference type="SAM" id="MobiDB-lite"/>
    </source>
</evidence>
<dbReference type="Proteomes" id="UP001286313">
    <property type="component" value="Unassembled WGS sequence"/>
</dbReference>
<feature type="region of interest" description="Disordered" evidence="1">
    <location>
        <begin position="174"/>
        <end position="205"/>
    </location>
</feature>
<name>A0AAE1KF04_PETCI</name>
<proteinExistence type="predicted"/>
<feature type="region of interest" description="Disordered" evidence="1">
    <location>
        <begin position="1"/>
        <end position="39"/>
    </location>
</feature>
<protein>
    <submittedName>
        <fullName evidence="2">Uncharacterized protein</fullName>
    </submittedName>
</protein>
<gene>
    <name evidence="2" type="ORF">Pcinc_023582</name>
</gene>
<keyword evidence="3" id="KW-1185">Reference proteome</keyword>
<sequence>MARGRGRSLRSGGGGRGQGCLSNNGGSPSKSSTNPSPLPNTPDYPCGTCSINIGEEDALECERCAVWTHGGQQCSAIEIREREKRTKSVIVRGLGSDLQTINDRLKDVVSHLLGPNKDITLSHIVPINDDLVRREIVDDVLRKELIQASRNLKTSLNFNKVYIHKDLTYRQRQELQVRRSTKTREWYSKTDNSGPSAQNTRSTDLSSCPVWKNGACGGGVDGGDVPVASGSGGSNPDSGADDVSSLDATVAASLQTSKNQ</sequence>
<reference evidence="2" key="1">
    <citation type="submission" date="2023-10" db="EMBL/GenBank/DDBJ databases">
        <title>Genome assemblies of two species of porcelain crab, Petrolisthes cinctipes and Petrolisthes manimaculis (Anomura: Porcellanidae).</title>
        <authorList>
            <person name="Angst P."/>
        </authorList>
    </citation>
    <scope>NUCLEOTIDE SEQUENCE</scope>
    <source>
        <strain evidence="2">PB745_01</strain>
        <tissue evidence="2">Gill</tissue>
    </source>
</reference>
<feature type="compositionally biased region" description="Basic and acidic residues" evidence="1">
    <location>
        <begin position="174"/>
        <end position="188"/>
    </location>
</feature>
<dbReference type="AlphaFoldDB" id="A0AAE1KF04"/>
<accession>A0AAE1KF04</accession>
<evidence type="ECO:0000313" key="2">
    <source>
        <dbReference type="EMBL" id="KAK3871267.1"/>
    </source>
</evidence>
<feature type="region of interest" description="Disordered" evidence="1">
    <location>
        <begin position="219"/>
        <end position="260"/>
    </location>
</feature>
<organism evidence="2 3">
    <name type="scientific">Petrolisthes cinctipes</name>
    <name type="common">Flat porcelain crab</name>
    <dbReference type="NCBI Taxonomy" id="88211"/>
    <lineage>
        <taxon>Eukaryota</taxon>
        <taxon>Metazoa</taxon>
        <taxon>Ecdysozoa</taxon>
        <taxon>Arthropoda</taxon>
        <taxon>Crustacea</taxon>
        <taxon>Multicrustacea</taxon>
        <taxon>Malacostraca</taxon>
        <taxon>Eumalacostraca</taxon>
        <taxon>Eucarida</taxon>
        <taxon>Decapoda</taxon>
        <taxon>Pleocyemata</taxon>
        <taxon>Anomura</taxon>
        <taxon>Galatheoidea</taxon>
        <taxon>Porcellanidae</taxon>
        <taxon>Petrolisthes</taxon>
    </lineage>
</organism>